<dbReference type="InterPro" id="IPR013785">
    <property type="entry name" value="Aldolase_TIM"/>
</dbReference>
<evidence type="ECO:0000256" key="3">
    <source>
        <dbReference type="ARBA" id="ARBA00023002"/>
    </source>
</evidence>
<comment type="cofactor">
    <cofactor evidence="1">
        <name>FMN</name>
        <dbReference type="ChEBI" id="CHEBI:58210"/>
    </cofactor>
</comment>
<evidence type="ECO:0000256" key="2">
    <source>
        <dbReference type="ARBA" id="ARBA00005979"/>
    </source>
</evidence>
<name>A0A0J8AGH7_9SPHN</name>
<reference evidence="5 6" key="1">
    <citation type="journal article" date="2015" name="G3 (Bethesda)">
        <title>Insights into Ongoing Evolution of the Hexachlorocyclohexane Catabolic Pathway from Comparative Genomics of Ten Sphingomonadaceae Strains.</title>
        <authorList>
            <person name="Pearce S.L."/>
            <person name="Oakeshott J.G."/>
            <person name="Pandey G."/>
        </authorList>
    </citation>
    <scope>NUCLEOTIDE SEQUENCE [LARGE SCALE GENOMIC DNA]</scope>
    <source>
        <strain evidence="5 6">LL01</strain>
    </source>
</reference>
<evidence type="ECO:0000256" key="1">
    <source>
        <dbReference type="ARBA" id="ARBA00001917"/>
    </source>
</evidence>
<protein>
    <submittedName>
        <fullName evidence="5">NADH:flavin oxidoreductase</fullName>
    </submittedName>
</protein>
<evidence type="ECO:0000259" key="4">
    <source>
        <dbReference type="Pfam" id="PF00724"/>
    </source>
</evidence>
<dbReference type="STRING" id="1420583.V473_17330"/>
<keyword evidence="3" id="KW-0560">Oxidoreductase</keyword>
<keyword evidence="6" id="KW-1185">Reference proteome</keyword>
<dbReference type="InterPro" id="IPR001155">
    <property type="entry name" value="OxRdtase_FMN_N"/>
</dbReference>
<sequence>MTTLFDPVQIGAITAPNRILMAPLTRGRATRDHVPTPIMVDYYRQRASAGVIISEATGISRQGLGWPYAPGIWSDEQVAAWRPVTQAVHDAGGRIIVQLWHMGRQVHSAVTGEQPVSSSATATAGDAHTYEGKAPFETARPLGVDEIPGLIDTYVRAAHNAIAAGFDGVQIHAANGYLIDQFLRDNANFRTDQYGGSVENRVRLLREVTQAVVDAIGADRVSVRLSPNGDSQGVDDSDPAPLFAHAADVLDAIGIASLELREPGPDGTFGSTDVPRQSPLIRQHFKGPLILNSDYDYGRAQADLASGLADAISFGRPLMANPDLVERFRIGAPLNPTQEMATWYGPGETGYTDYPTLAQAKADA</sequence>
<dbReference type="PANTHER" id="PTHR22893">
    <property type="entry name" value="NADH OXIDOREDUCTASE-RELATED"/>
    <property type="match status" value="1"/>
</dbReference>
<gene>
    <name evidence="5" type="ORF">V473_17330</name>
</gene>
<accession>A0A0J8AGH7</accession>
<dbReference type="Proteomes" id="UP000052232">
    <property type="component" value="Unassembled WGS sequence"/>
</dbReference>
<organism evidence="5 6">
    <name type="scientific">Sphingobium cupriresistens LL01</name>
    <dbReference type="NCBI Taxonomy" id="1420583"/>
    <lineage>
        <taxon>Bacteria</taxon>
        <taxon>Pseudomonadati</taxon>
        <taxon>Pseudomonadota</taxon>
        <taxon>Alphaproteobacteria</taxon>
        <taxon>Sphingomonadales</taxon>
        <taxon>Sphingomonadaceae</taxon>
        <taxon>Sphingobium</taxon>
    </lineage>
</organism>
<dbReference type="GO" id="GO:0010181">
    <property type="term" value="F:FMN binding"/>
    <property type="evidence" value="ECO:0007669"/>
    <property type="project" value="InterPro"/>
</dbReference>
<dbReference type="CDD" id="cd02933">
    <property type="entry name" value="OYE_like_FMN"/>
    <property type="match status" value="1"/>
</dbReference>
<dbReference type="AlphaFoldDB" id="A0A0J8AGH7"/>
<dbReference type="PANTHER" id="PTHR22893:SF98">
    <property type="entry name" value="OXIDOREDUCTASE"/>
    <property type="match status" value="1"/>
</dbReference>
<evidence type="ECO:0000313" key="5">
    <source>
        <dbReference type="EMBL" id="KMS53970.1"/>
    </source>
</evidence>
<dbReference type="GO" id="GO:0016628">
    <property type="term" value="F:oxidoreductase activity, acting on the CH-CH group of donors, NAD or NADP as acceptor"/>
    <property type="evidence" value="ECO:0007669"/>
    <property type="project" value="UniProtKB-ARBA"/>
</dbReference>
<dbReference type="RefSeq" id="WP_066606881.1">
    <property type="nucleotide sequence ID" value="NZ_KQ130435.1"/>
</dbReference>
<dbReference type="InterPro" id="IPR045247">
    <property type="entry name" value="Oye-like"/>
</dbReference>
<proteinExistence type="inferred from homology"/>
<dbReference type="EMBL" id="JACT01000004">
    <property type="protein sequence ID" value="KMS53970.1"/>
    <property type="molecule type" value="Genomic_DNA"/>
</dbReference>
<comment type="caution">
    <text evidence="5">The sequence shown here is derived from an EMBL/GenBank/DDBJ whole genome shotgun (WGS) entry which is preliminary data.</text>
</comment>
<comment type="similarity">
    <text evidence="2">Belongs to the NADH:flavin oxidoreductase/NADH oxidase family.</text>
</comment>
<dbReference type="Gene3D" id="3.20.20.70">
    <property type="entry name" value="Aldolase class I"/>
    <property type="match status" value="1"/>
</dbReference>
<dbReference type="SUPFAM" id="SSF51395">
    <property type="entry name" value="FMN-linked oxidoreductases"/>
    <property type="match status" value="1"/>
</dbReference>
<feature type="domain" description="NADH:flavin oxidoreductase/NADH oxidase N-terminal" evidence="4">
    <location>
        <begin position="4"/>
        <end position="334"/>
    </location>
</feature>
<dbReference type="FunFam" id="3.20.20.70:FF:000059">
    <property type="entry name" value="N-ethylmaleimide reductase, FMN-linked"/>
    <property type="match status" value="1"/>
</dbReference>
<dbReference type="Pfam" id="PF00724">
    <property type="entry name" value="Oxidored_FMN"/>
    <property type="match status" value="1"/>
</dbReference>
<dbReference type="GO" id="GO:0005829">
    <property type="term" value="C:cytosol"/>
    <property type="evidence" value="ECO:0007669"/>
    <property type="project" value="TreeGrafter"/>
</dbReference>
<evidence type="ECO:0000313" key="6">
    <source>
        <dbReference type="Proteomes" id="UP000052232"/>
    </source>
</evidence>
<dbReference type="PATRIC" id="fig|1420583.3.peg.3272"/>